<feature type="transmembrane region" description="Helical" evidence="1">
    <location>
        <begin position="164"/>
        <end position="185"/>
    </location>
</feature>
<organism evidence="2 3">
    <name type="scientific">Xanthomonas sacchari</name>
    <dbReference type="NCBI Taxonomy" id="56458"/>
    <lineage>
        <taxon>Bacteria</taxon>
        <taxon>Pseudomonadati</taxon>
        <taxon>Pseudomonadota</taxon>
        <taxon>Gammaproteobacteria</taxon>
        <taxon>Lysobacterales</taxon>
        <taxon>Lysobacteraceae</taxon>
        <taxon>Xanthomonas</taxon>
    </lineage>
</organism>
<gene>
    <name evidence="2" type="ORF">NB700_001776</name>
</gene>
<evidence type="ECO:0000313" key="3">
    <source>
        <dbReference type="Proteomes" id="UP001320843"/>
    </source>
</evidence>
<evidence type="ECO:0008006" key="4">
    <source>
        <dbReference type="Google" id="ProtNLM"/>
    </source>
</evidence>
<accession>A0ABT3DW71</accession>
<dbReference type="Pfam" id="PF14348">
    <property type="entry name" value="DtrJ-like"/>
    <property type="match status" value="1"/>
</dbReference>
<evidence type="ECO:0000256" key="1">
    <source>
        <dbReference type="SAM" id="Phobius"/>
    </source>
</evidence>
<dbReference type="RefSeq" id="WP_267122626.1">
    <property type="nucleotide sequence ID" value="NZ_JANFWR010000010.1"/>
</dbReference>
<keyword evidence="1" id="KW-0472">Membrane</keyword>
<dbReference type="EMBL" id="JANFWR010000010">
    <property type="protein sequence ID" value="MCW0399220.1"/>
    <property type="molecule type" value="Genomic_DNA"/>
</dbReference>
<reference evidence="2 3" key="1">
    <citation type="submission" date="2022-06" db="EMBL/GenBank/DDBJ databases">
        <title>Dynamics of rice microbiomes reveals core vertical transmitted seed endophytes.</title>
        <authorList>
            <person name="Liao K."/>
            <person name="Zhang X."/>
        </authorList>
    </citation>
    <scope>NUCLEOTIDE SEQUENCE [LARGE SCALE GENOMIC DNA]</scope>
    <source>
        <strain evidence="2 3">YT10-10-1</strain>
    </source>
</reference>
<proteinExistence type="predicted"/>
<dbReference type="InterPro" id="IPR022266">
    <property type="entry name" value="DtrJ-like"/>
</dbReference>
<name>A0ABT3DW71_9XANT</name>
<keyword evidence="1" id="KW-1133">Transmembrane helix</keyword>
<dbReference type="Proteomes" id="UP001320843">
    <property type="component" value="Unassembled WGS sequence"/>
</dbReference>
<evidence type="ECO:0000313" key="2">
    <source>
        <dbReference type="EMBL" id="MCW0399220.1"/>
    </source>
</evidence>
<sequence length="216" mass="23765">MGAKQIEEAARTGKYIIIASLLYLTVIALFASEAYVARMLERERQMIYYLMGKNAAGNAEARASAWYRSAVLDTGVAATTLRFVTPDPGGDTESGAAQALGGPLRYLEGRVRTMWLLLYQLLVRLSVTLMWWPYVVVIFLPTLIDALTQRRIASTNFSTPSPTMHMFAKGLLWLFLISSVCVLFAPIPLPPILTPVLALLGAAAMWISMTQFAKSA</sequence>
<comment type="caution">
    <text evidence="2">The sequence shown here is derived from an EMBL/GenBank/DDBJ whole genome shotgun (WGS) entry which is preliminary data.</text>
</comment>
<feature type="transmembrane region" description="Helical" evidence="1">
    <location>
        <begin position="121"/>
        <end position="144"/>
    </location>
</feature>
<keyword evidence="3" id="KW-1185">Reference proteome</keyword>
<keyword evidence="1" id="KW-0812">Transmembrane</keyword>
<protein>
    <recommendedName>
        <fullName evidence="4">DUF4400 domain-containing protein</fullName>
    </recommendedName>
</protein>
<feature type="transmembrane region" description="Helical" evidence="1">
    <location>
        <begin position="15"/>
        <end position="36"/>
    </location>
</feature>
<feature type="transmembrane region" description="Helical" evidence="1">
    <location>
        <begin position="192"/>
        <end position="213"/>
    </location>
</feature>